<reference evidence="1 2" key="1">
    <citation type="journal article" date="2015" name="Genome Announc.">
        <title>Draft Genome Sequence of Clostridium tyrobutyricum Strain DIVETGP, Isolated from Cow's Milk for Grana Padano Production.</title>
        <authorList>
            <person name="Soggiu A."/>
            <person name="Piras C."/>
            <person name="Gaiarsa S."/>
            <person name="Sassera D."/>
            <person name="Roncada P."/>
            <person name="Bendixen E."/>
            <person name="Brasca M."/>
            <person name="Bonizzi L."/>
        </authorList>
    </citation>
    <scope>NUCLEOTIDE SEQUENCE [LARGE SCALE GENOMIC DNA]</scope>
    <source>
        <strain evidence="1 2">DIVETGP</strain>
    </source>
</reference>
<organism evidence="1 2">
    <name type="scientific">Clostridium tyrobutyricum DIVETGP</name>
    <dbReference type="NCBI Taxonomy" id="1408889"/>
    <lineage>
        <taxon>Bacteria</taxon>
        <taxon>Bacillati</taxon>
        <taxon>Bacillota</taxon>
        <taxon>Clostridia</taxon>
        <taxon>Eubacteriales</taxon>
        <taxon>Clostridiaceae</taxon>
        <taxon>Clostridium</taxon>
    </lineage>
</organism>
<proteinExistence type="predicted"/>
<comment type="caution">
    <text evidence="1">The sequence shown here is derived from an EMBL/GenBank/DDBJ whole genome shotgun (WGS) entry which is preliminary data.</text>
</comment>
<dbReference type="RefSeq" id="WP_017752266.1">
    <property type="nucleotide sequence ID" value="NZ_CBXI010000040.1"/>
</dbReference>
<accession>W6N6Z3</accession>
<keyword evidence="2" id="KW-1185">Reference proteome</keyword>
<gene>
    <name evidence="1" type="ORF">CTDIVETGP_2261</name>
</gene>
<dbReference type="GeneID" id="56700204"/>
<name>W6N6Z3_CLOTY</name>
<evidence type="ECO:0000313" key="2">
    <source>
        <dbReference type="Proteomes" id="UP000019482"/>
    </source>
</evidence>
<evidence type="ECO:0000313" key="1">
    <source>
        <dbReference type="EMBL" id="CDL92191.1"/>
    </source>
</evidence>
<dbReference type="EMBL" id="CBXI010000040">
    <property type="protein sequence ID" value="CDL92191.1"/>
    <property type="molecule type" value="Genomic_DNA"/>
</dbReference>
<sequence>MEENFINPQHNKDKDEEALNKAREMLIDGKTDKEIKEETGLRPKAVGRIQKEITKHF</sequence>
<protein>
    <submittedName>
        <fullName evidence="1">Uncharacterized protein</fullName>
    </submittedName>
</protein>
<dbReference type="Proteomes" id="UP000019482">
    <property type="component" value="Unassembled WGS sequence"/>
</dbReference>
<dbReference type="AlphaFoldDB" id="W6N6Z3"/>